<reference evidence="1 2" key="9">
    <citation type="journal article" date="1994" name="J. Gen. Virol.">
        <title>Insect iridescent virus type 6 encodes a polypeptide related to the largest subunit of eukaryotic RNA polymerase II.</title>
        <authorList>
            <person name="Schnitzler P."/>
            <person name="Sonntag K.C."/>
            <person name="Muller M."/>
            <person name="Janssen W."/>
            <person name="Bugert J.J."/>
            <person name="Koonin E.V."/>
            <person name="Darai G."/>
        </authorList>
    </citation>
    <scope>NUCLEOTIDE SEQUENCE [LARGE SCALE GENOMIC DNA]</scope>
</reference>
<organismHost>
    <name type="scientific">Gryllus campestris</name>
    <dbReference type="NCBI Taxonomy" id="58607"/>
</organismHost>
<reference evidence="1 2" key="6">
    <citation type="journal article" date="1992" name="Virus Genes">
        <title>Characterization of the third origin of DNA replication of the genome of insect iridescent virus type 6.</title>
        <authorList>
            <person name="Sonntag K.C."/>
            <person name="Darai G."/>
        </authorList>
    </citation>
    <scope>NUCLEOTIDE SEQUENCE [LARGE SCALE GENOMIC DNA]</scope>
</reference>
<reference evidence="1 2" key="2">
    <citation type="journal article" date="1986" name="Med. Microbiol. Immunol.">
        <title>Insect iridescent virus type 6 induced toxic degenerative hepatitis in mice.</title>
        <authorList>
            <person name="Lorbacher de Ruiz H."/>
            <person name="Gelderblom H."/>
            <person name="Hofmann W."/>
            <person name="Darai G."/>
        </authorList>
    </citation>
    <scope>NUCLEOTIDE SEQUENCE [LARGE SCALE GENOMIC DNA]</scope>
</reference>
<reference evidence="1 2" key="10">
    <citation type="journal article" date="1994" name="Nucleic Acids Res.">
        <title>Identification of genes encoding zinc finger proteins, non-histone chromosomal HMG protein homologue, and a putative GTP phosphohydrolase in the genome of Chilo iridescent virus.</title>
        <authorList>
            <person name="Schnitzler P."/>
            <person name="Hug M."/>
            <person name="Handermann M."/>
            <person name="Janssen W."/>
            <person name="Koonin E.V."/>
            <person name="Delius H."/>
            <person name="Darai C."/>
        </authorList>
    </citation>
    <scope>NUCLEOTIDE SEQUENCE [LARGE SCALE GENOMIC DNA]</scope>
</reference>
<dbReference type="KEGG" id="vg:1733411"/>
<reference evidence="1 2" key="12">
    <citation type="journal article" date="1997" name="Virus Genes">
        <title>The DNA sequence of Chilo iridescent virus between the genome coordinates 0.101 and 0.391; similarities in coding strategy between insect and vertebrate iridoviruses.</title>
        <authorList>
            <person name="Bahr U."/>
            <person name="Tidona C.A."/>
            <person name="Darai G."/>
        </authorList>
    </citation>
    <scope>NUCLEOTIDE SEQUENCE [LARGE SCALE GENOMIC DNA]</scope>
</reference>
<keyword evidence="2" id="KW-1185">Reference proteome</keyword>
<dbReference type="EMBL" id="AF303741">
    <property type="protein sequence ID" value="AAK82272.1"/>
    <property type="molecule type" value="Genomic_DNA"/>
</dbReference>
<evidence type="ECO:0000313" key="2">
    <source>
        <dbReference type="Proteomes" id="UP000001359"/>
    </source>
</evidence>
<reference evidence="1 2" key="5">
    <citation type="journal article" date="1992" name="Virus Genes">
        <title>Identification and mapping of origins of DNA replication within the DNA sequences of the genome of insect iridescent virus type 6.</title>
        <authorList>
            <person name="Handermann M."/>
            <person name="Schnitzler P."/>
            <person name="Rosen-Wolff A."/>
            <person name="Raab K."/>
            <person name="Sonntag K.C."/>
            <person name="Darai G."/>
        </authorList>
    </citation>
    <scope>NUCLEOTIDE SEQUENCE [LARGE SCALE GENOMIC DNA]</scope>
</reference>
<reference evidence="1 2" key="15">
    <citation type="journal article" date="2001" name="Virology">
        <title>Analysis of the first complete DNA sequence of an invertebrate iridovirus: coding strategy of the genome of Chilo iridescent virus.</title>
        <authorList>
            <person name="Jakob N.J."/>
            <person name="Muller K."/>
            <person name="Bahr U."/>
            <person name="Darai G."/>
        </authorList>
    </citation>
    <scope>NUCLEOTIDE SEQUENCE [LARGE SCALE GENOMIC DNA]</scope>
</reference>
<organismHost>
    <name type="scientific">Gryllus bimaculatus</name>
    <name type="common">Two-spotted cricket</name>
    <dbReference type="NCBI Taxonomy" id="6999"/>
</organismHost>
<reference evidence="1 2" key="13">
    <citation type="journal article" date="1998" name="Virus Genes">
        <title>Identification of a thymidylate synthase gene within the genome of Chilo iridescent virus.</title>
        <authorList>
            <person name="Muller K."/>
            <person name="Tidona C.A."/>
            <person name="Bahr U."/>
            <person name="Darai G."/>
        </authorList>
    </citation>
    <scope>NUCLEOTIDE SEQUENCE [LARGE SCALE GENOMIC DNA]</scope>
</reference>
<reference evidence="1 2" key="8">
    <citation type="journal article" date="1994" name="Intervirology">
        <title>Identification of the primary structure and the coding capacity of the genome of insect iridescent virus type 6 between the genome coordinates 0.310 and 0.347 (7990 bp).</title>
        <authorList>
            <person name="Sonntag K.C."/>
            <person name="Schnitzler P."/>
            <person name="Janssen W."/>
            <person name="Darai G."/>
        </authorList>
    </citation>
    <scope>NUCLEOTIDE SEQUENCE [LARGE SCALE GENOMIC DNA]</scope>
</reference>
<proteinExistence type="predicted"/>
<name>Q91FB3_IIV6</name>
<organismHost>
    <name type="scientific">Chilo suppressalis</name>
    <name type="common">Asiatic rice borer moth</name>
    <dbReference type="NCBI Taxonomy" id="168631"/>
</organismHost>
<organismHost>
    <name type="scientific">Acheta domesticus</name>
    <name type="common">House cricket</name>
    <dbReference type="NCBI Taxonomy" id="6997"/>
</organismHost>
<evidence type="ECO:0000313" key="1">
    <source>
        <dbReference type="EMBL" id="AAK82272.1"/>
    </source>
</evidence>
<reference evidence="1 2" key="1">
    <citation type="journal article" date="1984" name="J. Virol.">
        <title>DNA analysis of insect iridescent virus 6: evidence for circular permutation and terminal redundancy.</title>
        <authorList>
            <person name="Delius H."/>
            <person name="Darai G."/>
            <person name="Fluegel R.M."/>
        </authorList>
    </citation>
    <scope>NUCLEOTIDE SEQUENCE [LARGE SCALE GENOMIC DNA]</scope>
</reference>
<sequence>MLYYINCTWQNMFILPLSLVIGKLNACFNYNNKNNHYNGKQK</sequence>
<reference evidence="1 2" key="4">
    <citation type="journal article" date="1988" name="Virology">
        <title>Identification and characterization of the repetitive DNA element in the genome of insect iridescent virus type 6.</title>
        <authorList>
            <person name="Fischer M."/>
            <person name="Schnitzler P."/>
            <person name="Delius H."/>
            <person name="Darai G."/>
        </authorList>
    </citation>
    <scope>NUCLEOTIDE SEQUENCE [LARGE SCALE GENOMIC DNA]</scope>
</reference>
<organismHost>
    <name type="scientific">Spodoptera frugiperda</name>
    <name type="common">Fall armyworm</name>
    <dbReference type="NCBI Taxonomy" id="7108"/>
</organismHost>
<dbReference type="GeneID" id="1733411"/>
<reference evidence="1 2" key="11">
    <citation type="journal article" date="1994" name="Virus Genes">
        <title>Chilo iridescent virus encodes a putative helicase belonging to a distinct family within the "DEAD/H" superfamily: implications for the evolution of large DNA viruses.</title>
        <authorList>
            <person name="Sonntag K.C."/>
            <person name="Schnitzler P."/>
            <person name="Koonin E.V."/>
            <person name="Darai G."/>
        </authorList>
    </citation>
    <scope>NUCLEOTIDE SEQUENCE [LARGE SCALE GENOMIC DNA]</scope>
</reference>
<organism evidence="1 2">
    <name type="scientific">Invertebrate iridescent virus 6</name>
    <name type="common">IIV-6</name>
    <name type="synonym">Chilo iridescent virus</name>
    <dbReference type="NCBI Taxonomy" id="176652"/>
    <lineage>
        <taxon>Viruses</taxon>
        <taxon>Varidnaviria</taxon>
        <taxon>Bamfordvirae</taxon>
        <taxon>Nucleocytoviricota</taxon>
        <taxon>Megaviricetes</taxon>
        <taxon>Pimascovirales</taxon>
        <taxon>Pimascovirales incertae sedis</taxon>
        <taxon>Iridoviridae</taxon>
        <taxon>Betairidovirinae</taxon>
        <taxon>Iridovirus</taxon>
        <taxon>Iridovirus chilo1</taxon>
    </lineage>
</organism>
<dbReference type="Proteomes" id="UP000001359">
    <property type="component" value="Segment"/>
</dbReference>
<accession>Q91FB3</accession>
<reference evidence="1 2" key="3">
    <citation type="journal article" date="1987" name="Virology">
        <title>Molecular cloning and physical mapping of the genome of insect iridescent virus type 6: further evidence for circular permutation of the viral genome.</title>
        <authorList>
            <person name="Schnitzler P."/>
            <person name="Soltau J.B."/>
            <person name="Fischer M."/>
            <person name="Reisner H."/>
            <person name="Scholz J."/>
            <person name="Delius H."/>
            <person name="Darai G."/>
        </authorList>
    </citation>
    <scope>NUCLEOTIDE SEQUENCE [LARGE SCALE GENOMIC DNA]</scope>
</reference>
<reference evidence="1 2" key="14">
    <citation type="journal article" date="1999" name="Virus Genes">
        <title>Identification of a gene cluster within the genome of Chilo iridescent virus encoding enzymes involved in viral DNA replication and processing.</title>
        <authorList>
            <person name="Muller K."/>
            <person name="Tidona C.A."/>
            <person name="Darai G."/>
        </authorList>
    </citation>
    <scope>NUCLEOTIDE SEQUENCE [LARGE SCALE GENOMIC DNA]</scope>
</reference>
<reference evidence="1 2" key="7">
    <citation type="journal article" date="1993" name="J. Gen. Virol.">
        <title>Identification of the gene encoding the major capsid protein of insect iridescent virus type 6 by polymerase chain reaction.</title>
        <authorList>
            <person name="Stohwasser R."/>
            <person name="Raab K."/>
            <person name="Schnitzler P."/>
            <person name="Janssen W."/>
            <person name="Darai G."/>
        </authorList>
    </citation>
    <scope>NUCLEOTIDE SEQUENCE [LARGE SCALE GENOMIC DNA]</scope>
</reference>
<protein>
    <submittedName>
        <fullName evidence="1">412L</fullName>
    </submittedName>
</protein>
<dbReference type="RefSeq" id="NP_149875.1">
    <property type="nucleotide sequence ID" value="NC_003038.1"/>
</dbReference>